<feature type="domain" description="Thymidylate kinase-like" evidence="1">
    <location>
        <begin position="16"/>
        <end position="126"/>
    </location>
</feature>
<proteinExistence type="predicted"/>
<name>A0A9W6VL65_9ACTN</name>
<evidence type="ECO:0000313" key="2">
    <source>
        <dbReference type="EMBL" id="GLY76103.1"/>
    </source>
</evidence>
<dbReference type="Pfam" id="PF02223">
    <property type="entry name" value="Thymidylate_kin"/>
    <property type="match status" value="1"/>
</dbReference>
<protein>
    <recommendedName>
        <fullName evidence="1">Thymidylate kinase-like domain-containing protein</fullName>
    </recommendedName>
</protein>
<reference evidence="2" key="1">
    <citation type="submission" date="2023-03" db="EMBL/GenBank/DDBJ databases">
        <title>Actinoallomurus iriomotensis NBRC 103681.</title>
        <authorList>
            <person name="Ichikawa N."/>
            <person name="Sato H."/>
            <person name="Tonouchi N."/>
        </authorList>
    </citation>
    <scope>NUCLEOTIDE SEQUENCE</scope>
    <source>
        <strain evidence="2">NBRC 103681</strain>
    </source>
</reference>
<dbReference type="SUPFAM" id="SSF52540">
    <property type="entry name" value="P-loop containing nucleoside triphosphate hydrolases"/>
    <property type="match status" value="1"/>
</dbReference>
<accession>A0A9W6VL65</accession>
<dbReference type="Proteomes" id="UP001165135">
    <property type="component" value="Unassembled WGS sequence"/>
</dbReference>
<gene>
    <name evidence="2" type="ORF">Airi01_043700</name>
</gene>
<dbReference type="Gene3D" id="3.40.50.300">
    <property type="entry name" value="P-loop containing nucleotide triphosphate hydrolases"/>
    <property type="match status" value="1"/>
</dbReference>
<sequence>MAERVALADVAAGWIARSRQEAVDRGAVWVSDRYADCHLAVDAVSRTPDPARLLQVLADLYLARPTVTVWLDLDPRIAWERILRRGHDEESLEYLVSLRDAYLALDAATGYVHMPADRPLEEVHERVWSVFASVSASGPPA</sequence>
<dbReference type="AlphaFoldDB" id="A0A9W6VL65"/>
<dbReference type="InterPro" id="IPR039430">
    <property type="entry name" value="Thymidylate_kin-like_dom"/>
</dbReference>
<evidence type="ECO:0000259" key="1">
    <source>
        <dbReference type="Pfam" id="PF02223"/>
    </source>
</evidence>
<dbReference type="EMBL" id="BSTJ01000005">
    <property type="protein sequence ID" value="GLY76103.1"/>
    <property type="molecule type" value="Genomic_DNA"/>
</dbReference>
<dbReference type="RefSeq" id="WP_285624001.1">
    <property type="nucleotide sequence ID" value="NZ_BSTJ01000005.1"/>
</dbReference>
<dbReference type="InterPro" id="IPR027417">
    <property type="entry name" value="P-loop_NTPase"/>
</dbReference>
<organism evidence="2 3">
    <name type="scientific">Actinoallomurus iriomotensis</name>
    <dbReference type="NCBI Taxonomy" id="478107"/>
    <lineage>
        <taxon>Bacteria</taxon>
        <taxon>Bacillati</taxon>
        <taxon>Actinomycetota</taxon>
        <taxon>Actinomycetes</taxon>
        <taxon>Streptosporangiales</taxon>
        <taxon>Thermomonosporaceae</taxon>
        <taxon>Actinoallomurus</taxon>
    </lineage>
</organism>
<evidence type="ECO:0000313" key="3">
    <source>
        <dbReference type="Proteomes" id="UP001165135"/>
    </source>
</evidence>
<comment type="caution">
    <text evidence="2">The sequence shown here is derived from an EMBL/GenBank/DDBJ whole genome shotgun (WGS) entry which is preliminary data.</text>
</comment>